<evidence type="ECO:0000313" key="3">
    <source>
        <dbReference type="EnsemblPlants" id="TraesCS1A02G421500.1"/>
    </source>
</evidence>
<dbReference type="SMR" id="A0A3B5Y7D9"/>
<dbReference type="InterPro" id="IPR051266">
    <property type="entry name" value="CLCR"/>
</dbReference>
<reference evidence="3" key="1">
    <citation type="submission" date="2018-08" db="EMBL/GenBank/DDBJ databases">
        <authorList>
            <person name="Rossello M."/>
        </authorList>
    </citation>
    <scope>NUCLEOTIDE SEQUENCE [LARGE SCALE GENOMIC DNA]</scope>
    <source>
        <strain evidence="3">cv. Chinese Spring</strain>
    </source>
</reference>
<name>A0A3B5Y7D9_WHEAT</name>
<dbReference type="SUPFAM" id="SSF53300">
    <property type="entry name" value="vWA-like"/>
    <property type="match status" value="1"/>
</dbReference>
<evidence type="ECO:0000256" key="1">
    <source>
        <dbReference type="SAM" id="MobiDB-lite"/>
    </source>
</evidence>
<dbReference type="Pfam" id="PF00092">
    <property type="entry name" value="VWA"/>
    <property type="match status" value="1"/>
</dbReference>
<dbReference type="AlphaFoldDB" id="A0A3B5Y7D9"/>
<dbReference type="InterPro" id="IPR002035">
    <property type="entry name" value="VWF_A"/>
</dbReference>
<accession>A0A3B5Y7D9</accession>
<dbReference type="InterPro" id="IPR036465">
    <property type="entry name" value="vWFA_dom_sf"/>
</dbReference>
<dbReference type="EnsemblPlants" id="TraesCS1A02G421500.1">
    <property type="protein sequence ID" value="TraesCS1A02G421500.1"/>
    <property type="gene ID" value="TraesCS1A02G421500"/>
</dbReference>
<dbReference type="SMART" id="SM00327">
    <property type="entry name" value="VWA"/>
    <property type="match status" value="1"/>
</dbReference>
<dbReference type="PaxDb" id="4565-Traes_1AL_C75CC4AD0.1"/>
<dbReference type="CDD" id="cd01466">
    <property type="entry name" value="vWA_C3HC4_type"/>
    <property type="match status" value="1"/>
</dbReference>
<dbReference type="InterPro" id="IPR032838">
    <property type="entry name" value="Vwaint_dom"/>
</dbReference>
<dbReference type="PROSITE" id="PS50234">
    <property type="entry name" value="VWFA"/>
    <property type="match status" value="1"/>
</dbReference>
<evidence type="ECO:0000259" key="2">
    <source>
        <dbReference type="PROSITE" id="PS50234"/>
    </source>
</evidence>
<evidence type="ECO:0000313" key="4">
    <source>
        <dbReference type="Proteomes" id="UP000019116"/>
    </source>
</evidence>
<dbReference type="OrthoDB" id="687730at2759"/>
<dbReference type="Gene3D" id="3.40.50.410">
    <property type="entry name" value="von Willebrand factor, type A domain"/>
    <property type="match status" value="1"/>
</dbReference>
<protein>
    <recommendedName>
        <fullName evidence="2">VWFA domain-containing protein</fullName>
    </recommendedName>
</protein>
<keyword evidence="4" id="KW-1185">Reference proteome</keyword>
<feature type="compositionally biased region" description="Polar residues" evidence="1">
    <location>
        <begin position="614"/>
        <end position="629"/>
    </location>
</feature>
<organism evidence="3">
    <name type="scientific">Triticum aestivum</name>
    <name type="common">Wheat</name>
    <dbReference type="NCBI Taxonomy" id="4565"/>
    <lineage>
        <taxon>Eukaryota</taxon>
        <taxon>Viridiplantae</taxon>
        <taxon>Streptophyta</taxon>
        <taxon>Embryophyta</taxon>
        <taxon>Tracheophyta</taxon>
        <taxon>Spermatophyta</taxon>
        <taxon>Magnoliopsida</taxon>
        <taxon>Liliopsida</taxon>
        <taxon>Poales</taxon>
        <taxon>Poaceae</taxon>
        <taxon>BOP clade</taxon>
        <taxon>Pooideae</taxon>
        <taxon>Triticodae</taxon>
        <taxon>Triticeae</taxon>
        <taxon>Triticinae</taxon>
        <taxon>Triticum</taxon>
    </lineage>
</organism>
<dbReference type="STRING" id="4565.A0A3B5Y7D9"/>
<dbReference type="Gramene" id="TraesCS1A03G1028200.1">
    <property type="protein sequence ID" value="TraesCS1A03G1028200.1.CDS"/>
    <property type="gene ID" value="TraesCS1A03G1028200"/>
</dbReference>
<dbReference type="Proteomes" id="UP000019116">
    <property type="component" value="Chromosome 1A"/>
</dbReference>
<dbReference type="PANTHER" id="PTHR10579">
    <property type="entry name" value="CALCIUM-ACTIVATED CHLORIDE CHANNEL REGULATOR"/>
    <property type="match status" value="1"/>
</dbReference>
<dbReference type="Gramene" id="TraesCS1A02G421500.1">
    <property type="protein sequence ID" value="TraesCS1A02G421500.1"/>
    <property type="gene ID" value="TraesCS1A02G421500"/>
</dbReference>
<dbReference type="PANTHER" id="PTHR10579:SF135">
    <property type="entry name" value="OS12G0203500 PROTEIN"/>
    <property type="match status" value="1"/>
</dbReference>
<proteinExistence type="predicted"/>
<reference evidence="3" key="2">
    <citation type="submission" date="2018-10" db="UniProtKB">
        <authorList>
            <consortium name="EnsemblPlants"/>
        </authorList>
    </citation>
    <scope>IDENTIFICATION</scope>
</reference>
<feature type="domain" description="VWFA" evidence="2">
    <location>
        <begin position="182"/>
        <end position="359"/>
    </location>
</feature>
<dbReference type="Pfam" id="PF14624">
    <property type="entry name" value="Vwaint"/>
    <property type="match status" value="1"/>
</dbReference>
<feature type="region of interest" description="Disordered" evidence="1">
    <location>
        <begin position="609"/>
        <end position="629"/>
    </location>
</feature>
<dbReference type="OMA" id="IAITCSH"/>
<sequence>MESRCPACFHPRSGTAATCPVCDAARTTTFGVSPAARTVHGSFSPAQPEHRPTANRFSFGGSPAQPEHLSTANPFSFGGSPAQPVHRSTANPFSSPSATGYFWIWTAPGHGEPPLQTCVYDDDETVVEPLLDRQSVVQEALVLKTHCEIPAVARGTAHDGFAVLVHAKAPGVASTAEKTPVDLVTVLDVSGSMTGQKLELLKDAMGFVVDNLGPADRLSVVSFSDHARRVTPLARMSVAGKASAKLAVQSLYADGFTNILKGLKMAAKVLDGRQHKNTVASIILLSDGKDSYQQQRSYQYLVPRSLARRGGRPMAPIHTFGFGTDHDPAAMHAIAELTGGTYSFIENQAVVQDAFAQCIGGLLSVTAQEAWIAITCPHPDVRVRDVKSGRHESRVLAYGRAASVDIGELYADEERRFLLLVDVPRVAGVTDDDAMATPLIKASCTYKDTATGKSMEVAGEDAIVQRPAEVTTDQEPSIEVEVEPAAERGDYAEAARILDRRQKAAAGNLAGDARCMALVYELGELSARVATRREYEQTGRSTLLSGMSSHEQQRASSASLFGSMAPAMTAGSAARGHFYSESSAIAFGAAAGAFATPAMKNMVDSSRKIREMRQQSPATINFAPNNGGS</sequence>